<accession>A0A316AJK5</accession>
<feature type="transmembrane region" description="Helical" evidence="7">
    <location>
        <begin position="233"/>
        <end position="266"/>
    </location>
</feature>
<dbReference type="InterPro" id="IPR007782">
    <property type="entry name" value="VKG_COase"/>
</dbReference>
<dbReference type="SMART" id="SM00752">
    <property type="entry name" value="HTTM"/>
    <property type="match status" value="1"/>
</dbReference>
<dbReference type="GO" id="GO:0008488">
    <property type="term" value="F:gamma-glutamyl carboxylase activity"/>
    <property type="evidence" value="ECO:0007669"/>
    <property type="project" value="InterPro"/>
</dbReference>
<proteinExistence type="predicted"/>
<reference evidence="9 10" key="1">
    <citation type="submission" date="2018-03" db="EMBL/GenBank/DDBJ databases">
        <title>Genomic Encyclopedia of Archaeal and Bacterial Type Strains, Phase II (KMG-II): from individual species to whole genera.</title>
        <authorList>
            <person name="Goeker M."/>
        </authorList>
    </citation>
    <scope>NUCLEOTIDE SEQUENCE [LARGE SCALE GENOMIC DNA]</scope>
    <source>
        <strain evidence="9 10">DSM 100346</strain>
    </source>
</reference>
<comment type="caution">
    <text evidence="9">The sequence shown here is derived from an EMBL/GenBank/DDBJ whole genome shotgun (WGS) entry which is preliminary data.</text>
</comment>
<dbReference type="AlphaFoldDB" id="A0A316AJK5"/>
<dbReference type="OrthoDB" id="341137at2"/>
<dbReference type="EMBL" id="QGDT01000005">
    <property type="protein sequence ID" value="PWJ58005.1"/>
    <property type="molecule type" value="Genomic_DNA"/>
</dbReference>
<evidence type="ECO:0000259" key="8">
    <source>
        <dbReference type="SMART" id="SM00752"/>
    </source>
</evidence>
<feature type="transmembrane region" description="Helical" evidence="7">
    <location>
        <begin position="69"/>
        <end position="101"/>
    </location>
</feature>
<keyword evidence="10" id="KW-1185">Reference proteome</keyword>
<feature type="transmembrane region" description="Helical" evidence="7">
    <location>
        <begin position="206"/>
        <end position="226"/>
    </location>
</feature>
<dbReference type="InterPro" id="IPR053935">
    <property type="entry name" value="VKGC_lumenal_dom"/>
</dbReference>
<evidence type="ECO:0000256" key="5">
    <source>
        <dbReference type="ARBA" id="ARBA00023157"/>
    </source>
</evidence>
<evidence type="ECO:0000256" key="6">
    <source>
        <dbReference type="ARBA" id="ARBA00023239"/>
    </source>
</evidence>
<protein>
    <submittedName>
        <fullName evidence="9">Vitamin K-dependent gamma-carboxylase-like protein</fullName>
    </submittedName>
</protein>
<evidence type="ECO:0000256" key="7">
    <source>
        <dbReference type="SAM" id="Phobius"/>
    </source>
</evidence>
<sequence length="444" mass="52425">MTIQNILQKGQKLVSSSSLAFFRIIFGLLMLASLLRFLSRGWLEKFYIQPEFYFSFYGFEWIKPLPDPYIYWVFYALIIAAVTITLGLFYRFSIIVFFLLFTYVELLDKSVYLNHYYQVSLLAWLMCWLPMNGTCSVDQYLFKKTRRPLTPLWMVWVLRLQVGSVYFFGGLAKLRYDWLFEAQPLKIWLAANSHIPVLGDFLGYTWLAFVLSWFALFFDLTAAFLLSNKSTRMYAYVLIVLFHVLTHILFQIGMFPWMMIVTALVFFPTHWHQKILAIFERNRTIHLSSSSVPSNHSLTIGVLALFFLFQLMMPFRSYAYPGNVLWHEQGFRFSWNIMLMEKNASLEYEVIFKNNGKKIYVRPEKHLNTIQAKQCSFQPDMILQFAHYLNQYYKDQGLGNTEVYAICYASVNGHASRLLIDPEVDLVTQKDGFADKKWILRYRD</sequence>
<feature type="transmembrane region" description="Helical" evidence="7">
    <location>
        <begin position="20"/>
        <end position="38"/>
    </location>
</feature>
<dbReference type="RefSeq" id="WP_109674600.1">
    <property type="nucleotide sequence ID" value="NZ_QGDT01000005.1"/>
</dbReference>
<evidence type="ECO:0000313" key="10">
    <source>
        <dbReference type="Proteomes" id="UP000245880"/>
    </source>
</evidence>
<dbReference type="Pfam" id="PF05090">
    <property type="entry name" value="HTTM"/>
    <property type="match status" value="1"/>
</dbReference>
<dbReference type="InterPro" id="IPR053934">
    <property type="entry name" value="HTTM_dom"/>
</dbReference>
<dbReference type="Pfam" id="PF22777">
    <property type="entry name" value="VKGC_lumenal_dom"/>
    <property type="match status" value="1"/>
</dbReference>
<organism evidence="9 10">
    <name type="scientific">Dyadobacter jejuensis</name>
    <dbReference type="NCBI Taxonomy" id="1082580"/>
    <lineage>
        <taxon>Bacteria</taxon>
        <taxon>Pseudomonadati</taxon>
        <taxon>Bacteroidota</taxon>
        <taxon>Cytophagia</taxon>
        <taxon>Cytophagales</taxon>
        <taxon>Spirosomataceae</taxon>
        <taxon>Dyadobacter</taxon>
    </lineage>
</organism>
<keyword evidence="2 7" id="KW-0812">Transmembrane</keyword>
<feature type="transmembrane region" description="Helical" evidence="7">
    <location>
        <begin position="153"/>
        <end position="172"/>
    </location>
</feature>
<comment type="subcellular location">
    <subcellularLocation>
        <location evidence="1">Endomembrane system</location>
        <topology evidence="1">Multi-pass membrane protein</topology>
    </subcellularLocation>
</comment>
<dbReference type="PANTHER" id="PTHR12639:SF7">
    <property type="entry name" value="HTTM DOMAIN-CONTAINING PROTEIN"/>
    <property type="match status" value="1"/>
</dbReference>
<evidence type="ECO:0000256" key="3">
    <source>
        <dbReference type="ARBA" id="ARBA00022989"/>
    </source>
</evidence>
<dbReference type="GO" id="GO:0012505">
    <property type="term" value="C:endomembrane system"/>
    <property type="evidence" value="ECO:0007669"/>
    <property type="project" value="UniProtKB-SubCell"/>
</dbReference>
<feature type="transmembrane region" description="Helical" evidence="7">
    <location>
        <begin position="297"/>
        <end position="315"/>
    </location>
</feature>
<evidence type="ECO:0000256" key="2">
    <source>
        <dbReference type="ARBA" id="ARBA00022692"/>
    </source>
</evidence>
<dbReference type="GO" id="GO:0019842">
    <property type="term" value="F:vitamin binding"/>
    <property type="evidence" value="ECO:0007669"/>
    <property type="project" value="TreeGrafter"/>
</dbReference>
<dbReference type="Proteomes" id="UP000245880">
    <property type="component" value="Unassembled WGS sequence"/>
</dbReference>
<keyword evidence="3 7" id="KW-1133">Transmembrane helix</keyword>
<name>A0A316AJK5_9BACT</name>
<keyword evidence="5" id="KW-1015">Disulfide bond</keyword>
<feature type="domain" description="HTTM-like" evidence="8">
    <location>
        <begin position="11"/>
        <end position="271"/>
    </location>
</feature>
<dbReference type="PANTHER" id="PTHR12639">
    <property type="entry name" value="VITAMIN K-DEPENDENT GAMMA-CARBOXYLASE"/>
    <property type="match status" value="1"/>
</dbReference>
<evidence type="ECO:0000256" key="1">
    <source>
        <dbReference type="ARBA" id="ARBA00004127"/>
    </source>
</evidence>
<evidence type="ECO:0000313" key="9">
    <source>
        <dbReference type="EMBL" id="PWJ58005.1"/>
    </source>
</evidence>
<dbReference type="InterPro" id="IPR011020">
    <property type="entry name" value="HTTM-like"/>
</dbReference>
<keyword evidence="4 7" id="KW-0472">Membrane</keyword>
<evidence type="ECO:0000256" key="4">
    <source>
        <dbReference type="ARBA" id="ARBA00023136"/>
    </source>
</evidence>
<gene>
    <name evidence="9" type="ORF">CLV98_105185</name>
</gene>
<keyword evidence="6" id="KW-0456">Lyase</keyword>